<feature type="chain" id="PRO_5034857232" description="Lysine-specific metallo-endopeptidase domain-containing protein" evidence="2">
    <location>
        <begin position="19"/>
        <end position="702"/>
    </location>
</feature>
<evidence type="ECO:0000256" key="1">
    <source>
        <dbReference type="SAM" id="MobiDB-lite"/>
    </source>
</evidence>
<dbReference type="CDD" id="cd00107">
    <property type="entry name" value="Knot1"/>
    <property type="match status" value="1"/>
</dbReference>
<dbReference type="InterPro" id="IPR003614">
    <property type="entry name" value="Knottins"/>
</dbReference>
<dbReference type="Proteomes" id="UP000605986">
    <property type="component" value="Unassembled WGS sequence"/>
</dbReference>
<dbReference type="InterPro" id="IPR024079">
    <property type="entry name" value="MetalloPept_cat_dom_sf"/>
</dbReference>
<feature type="signal peptide" evidence="2">
    <location>
        <begin position="1"/>
        <end position="18"/>
    </location>
</feature>
<organism evidence="3 4">
    <name type="scientific">Fusarium austroafricanum</name>
    <dbReference type="NCBI Taxonomy" id="2364996"/>
    <lineage>
        <taxon>Eukaryota</taxon>
        <taxon>Fungi</taxon>
        <taxon>Dikarya</taxon>
        <taxon>Ascomycota</taxon>
        <taxon>Pezizomycotina</taxon>
        <taxon>Sordariomycetes</taxon>
        <taxon>Hypocreomycetidae</taxon>
        <taxon>Hypocreales</taxon>
        <taxon>Nectriaceae</taxon>
        <taxon>Fusarium</taxon>
        <taxon>Fusarium concolor species complex</taxon>
    </lineage>
</organism>
<evidence type="ECO:0008006" key="5">
    <source>
        <dbReference type="Google" id="ProtNLM"/>
    </source>
</evidence>
<name>A0A8H4KBL3_9HYPO</name>
<dbReference type="Gene3D" id="3.40.390.10">
    <property type="entry name" value="Collagenase (Catalytic Domain)"/>
    <property type="match status" value="2"/>
</dbReference>
<feature type="compositionally biased region" description="Low complexity" evidence="1">
    <location>
        <begin position="427"/>
        <end position="478"/>
    </location>
</feature>
<proteinExistence type="predicted"/>
<keyword evidence="4" id="KW-1185">Reference proteome</keyword>
<feature type="compositionally biased region" description="Low complexity" evidence="1">
    <location>
        <begin position="536"/>
        <end position="556"/>
    </location>
</feature>
<keyword evidence="2" id="KW-0732">Signal</keyword>
<evidence type="ECO:0000256" key="2">
    <source>
        <dbReference type="SAM" id="SignalP"/>
    </source>
</evidence>
<accession>A0A8H4KBL3</accession>
<dbReference type="SUPFAM" id="SSF55486">
    <property type="entry name" value="Metalloproteases ('zincins'), catalytic domain"/>
    <property type="match status" value="1"/>
</dbReference>
<feature type="region of interest" description="Disordered" evidence="1">
    <location>
        <begin position="423"/>
        <end position="478"/>
    </location>
</feature>
<feature type="compositionally biased region" description="Basic and acidic residues" evidence="1">
    <location>
        <begin position="523"/>
        <end position="535"/>
    </location>
</feature>
<evidence type="ECO:0000313" key="4">
    <source>
        <dbReference type="Proteomes" id="UP000605986"/>
    </source>
</evidence>
<dbReference type="EMBL" id="JAADJG010000352">
    <property type="protein sequence ID" value="KAF4448237.1"/>
    <property type="molecule type" value="Genomic_DNA"/>
</dbReference>
<reference evidence="3" key="1">
    <citation type="submission" date="2020-01" db="EMBL/GenBank/DDBJ databases">
        <title>Identification and distribution of gene clusters putatively required for synthesis of sphingolipid metabolism inhibitors in phylogenetically diverse species of the filamentous fungus Fusarium.</title>
        <authorList>
            <person name="Kim H.-S."/>
            <person name="Busman M."/>
            <person name="Brown D.W."/>
            <person name="Divon H."/>
            <person name="Uhlig S."/>
            <person name="Proctor R.H."/>
        </authorList>
    </citation>
    <scope>NUCLEOTIDE SEQUENCE</scope>
    <source>
        <strain evidence="3">NRRL 53441</strain>
    </source>
</reference>
<protein>
    <recommendedName>
        <fullName evidence="5">Lysine-specific metallo-endopeptidase domain-containing protein</fullName>
    </recommendedName>
</protein>
<gene>
    <name evidence="3" type="ORF">F53441_8344</name>
</gene>
<dbReference type="GO" id="GO:0006952">
    <property type="term" value="P:defense response"/>
    <property type="evidence" value="ECO:0007669"/>
    <property type="project" value="InterPro"/>
</dbReference>
<evidence type="ECO:0000313" key="3">
    <source>
        <dbReference type="EMBL" id="KAF4448237.1"/>
    </source>
</evidence>
<dbReference type="AlphaFoldDB" id="A0A8H4KBL3"/>
<dbReference type="GO" id="GO:0008237">
    <property type="term" value="F:metallopeptidase activity"/>
    <property type="evidence" value="ECO:0007669"/>
    <property type="project" value="InterPro"/>
</dbReference>
<comment type="caution">
    <text evidence="3">The sequence shown here is derived from an EMBL/GenBank/DDBJ whole genome shotgun (WGS) entry which is preliminary data.</text>
</comment>
<feature type="region of interest" description="Disordered" evidence="1">
    <location>
        <begin position="521"/>
        <end position="563"/>
    </location>
</feature>
<dbReference type="OrthoDB" id="4811013at2759"/>
<sequence>MVFFCILLLNLWVTVVQATSHGLVRREPFDTAFNVNSGDWSCYQDQLKAIAEGIDEAHVLARAAIDELSKPGVEKSPSFVKWFGSSNATPTRRNTTESSTSKFPSLRKPDVDQLKIISTGIDDAHFLTKAAINALNKPGSEQSIAYASWFGAKNANADRKNVILERHFKSVLESLVPQSAAAQFRLTHSPHFNPQRGYSITPSSLVYACPPAEAEVCEGDTVAAVQSRTDDRDAVFGATLLAICPSFFGGKATLDDAVQLWKKELTLGDNIPRGFVLLHEVQHMLQATEKGERCDDLMDPYDSNKWCYSASCCNRLSDADKIKNAQNYAIFALDVLAFPDTAGAGSSSCNRPQKRDDPSPFTTVTKTEGLSTLKTITKRQDPSPFRILKRRDEGLSIVKNLRKRAQTVTISDLPGTTISGISVVPDSNTPTHSPQSPTSSTSSSIVTTLTPGSPTTTPISTTTPVPLPSTTTSDSPTTTVAGGATVVVAAGAVVVGGPGGGFISVGGVTIAVAEGVVVTANPENKDRPTDKDDKPTTTPDPTTSNPTTSEPCSETTAPAYGDKGKAGCRDLSKMSEADLLKLIPGLGNQASPFDDATTSTTSILTTIVPTTSVSPSSPPSAVPFVGAQRDCGLQGNNNYPKCKTVINGKPSCLLVPDKGFLCVVECAAGDACPQTCQSNNYKFGYCSTGDPSCICSNHDATL</sequence>
<feature type="region of interest" description="Disordered" evidence="1">
    <location>
        <begin position="344"/>
        <end position="365"/>
    </location>
</feature>